<dbReference type="InterPro" id="IPR043195">
    <property type="entry name" value="TTC12"/>
</dbReference>
<evidence type="ECO:0008006" key="4">
    <source>
        <dbReference type="Google" id="ProtNLM"/>
    </source>
</evidence>
<dbReference type="Pfam" id="PF13432">
    <property type="entry name" value="TPR_16"/>
    <property type="match status" value="1"/>
</dbReference>
<dbReference type="PANTHER" id="PTHR46540:SF1">
    <property type="entry name" value="TETRATRICOPEPTIDE REPEAT PROTEIN 12"/>
    <property type="match status" value="1"/>
</dbReference>
<dbReference type="InterPro" id="IPR019734">
    <property type="entry name" value="TPR_rpt"/>
</dbReference>
<evidence type="ECO:0000313" key="3">
    <source>
        <dbReference type="Proteomes" id="UP001153737"/>
    </source>
</evidence>
<name>A0A9P0GKY3_PHACE</name>
<feature type="compositionally biased region" description="Acidic residues" evidence="1">
    <location>
        <begin position="242"/>
        <end position="251"/>
    </location>
</feature>
<dbReference type="EMBL" id="OU896717">
    <property type="protein sequence ID" value="CAH1118646.1"/>
    <property type="molecule type" value="Genomic_DNA"/>
</dbReference>
<keyword evidence="3" id="KW-1185">Reference proteome</keyword>
<proteinExistence type="predicted"/>
<dbReference type="AlphaFoldDB" id="A0A9P0GKY3"/>
<dbReference type="InterPro" id="IPR011990">
    <property type="entry name" value="TPR-like_helical_dom_sf"/>
</dbReference>
<dbReference type="OrthoDB" id="2017782at2759"/>
<feature type="region of interest" description="Disordered" evidence="1">
    <location>
        <begin position="230"/>
        <end position="251"/>
    </location>
</feature>
<dbReference type="GO" id="GO:0005737">
    <property type="term" value="C:cytoplasm"/>
    <property type="evidence" value="ECO:0007669"/>
    <property type="project" value="TreeGrafter"/>
</dbReference>
<organism evidence="2 3">
    <name type="scientific">Phaedon cochleariae</name>
    <name type="common">Mustard beetle</name>
    <dbReference type="NCBI Taxonomy" id="80249"/>
    <lineage>
        <taxon>Eukaryota</taxon>
        <taxon>Metazoa</taxon>
        <taxon>Ecdysozoa</taxon>
        <taxon>Arthropoda</taxon>
        <taxon>Hexapoda</taxon>
        <taxon>Insecta</taxon>
        <taxon>Pterygota</taxon>
        <taxon>Neoptera</taxon>
        <taxon>Endopterygota</taxon>
        <taxon>Coleoptera</taxon>
        <taxon>Polyphaga</taxon>
        <taxon>Cucujiformia</taxon>
        <taxon>Chrysomeloidea</taxon>
        <taxon>Chrysomelidae</taxon>
        <taxon>Chrysomelinae</taxon>
        <taxon>Chrysomelini</taxon>
        <taxon>Phaedon</taxon>
    </lineage>
</organism>
<dbReference type="GO" id="GO:0070286">
    <property type="term" value="P:axonemal dynein complex assembly"/>
    <property type="evidence" value="ECO:0007669"/>
    <property type="project" value="TreeGrafter"/>
</dbReference>
<evidence type="ECO:0000313" key="2">
    <source>
        <dbReference type="EMBL" id="CAH1118646.1"/>
    </source>
</evidence>
<accession>A0A9P0GKY3</accession>
<dbReference type="Proteomes" id="UP001153737">
    <property type="component" value="Chromosome 11"/>
</dbReference>
<protein>
    <recommendedName>
        <fullName evidence="4">Tetratricopeptide repeat protein 12</fullName>
    </recommendedName>
</protein>
<dbReference type="PANTHER" id="PTHR46540">
    <property type="entry name" value="TETRATRICOPEPTIDE REPEAT PROTEIN 12"/>
    <property type="match status" value="1"/>
</dbReference>
<reference evidence="2" key="1">
    <citation type="submission" date="2022-01" db="EMBL/GenBank/DDBJ databases">
        <authorList>
            <person name="King R."/>
        </authorList>
    </citation>
    <scope>NUCLEOTIDE SEQUENCE</scope>
</reference>
<dbReference type="SMART" id="SM00028">
    <property type="entry name" value="TPR"/>
    <property type="match status" value="3"/>
</dbReference>
<dbReference type="SUPFAM" id="SSF48452">
    <property type="entry name" value="TPR-like"/>
    <property type="match status" value="1"/>
</dbReference>
<evidence type="ECO:0000256" key="1">
    <source>
        <dbReference type="SAM" id="MobiDB-lite"/>
    </source>
</evidence>
<gene>
    <name evidence="2" type="ORF">PHAECO_LOCUS2401</name>
</gene>
<dbReference type="GO" id="GO:0007288">
    <property type="term" value="P:sperm axoneme assembly"/>
    <property type="evidence" value="ECO:0007669"/>
    <property type="project" value="TreeGrafter"/>
</dbReference>
<dbReference type="Gene3D" id="1.25.40.10">
    <property type="entry name" value="Tetratricopeptide repeat domain"/>
    <property type="match status" value="1"/>
</dbReference>
<dbReference type="GO" id="GO:0005813">
    <property type="term" value="C:centrosome"/>
    <property type="evidence" value="ECO:0007669"/>
    <property type="project" value="TreeGrafter"/>
</dbReference>
<reference evidence="2" key="2">
    <citation type="submission" date="2022-10" db="EMBL/GenBank/DDBJ databases">
        <authorList>
            <consortium name="ENA_rothamsted_submissions"/>
            <consortium name="culmorum"/>
            <person name="King R."/>
        </authorList>
    </citation>
    <scope>NUCLEOTIDE SEQUENCE</scope>
</reference>
<sequence length="251" mass="29344">MENPRRTEKIDEEFNNFMLKVNEVESIVKKLASKDKQMQKIGNIEAEKYLEQTSERVVENIDSEETILTIKTNRTVINKKCIDNANKDRATLSQEAFMGEVSRDADKRYKDKLVRKEKMETFKKQANLAFRRGEFEKSLILYDKAIDQIKDSCLLYNNRALTCINLGLYQRAKEDLKWALRLNEDCLKSWLLLAKVHFQEKNHEEFAAAIKEAIDRNPRDANFIKEYAEDLEKATRAPPSTNDDDASQQRL</sequence>